<reference evidence="3" key="1">
    <citation type="journal article" date="2019" name="Int. J. Syst. Evol. Microbiol.">
        <title>The Global Catalogue of Microorganisms (GCM) 10K type strain sequencing project: providing services to taxonomists for standard genome sequencing and annotation.</title>
        <authorList>
            <consortium name="The Broad Institute Genomics Platform"/>
            <consortium name="The Broad Institute Genome Sequencing Center for Infectious Disease"/>
            <person name="Wu L."/>
            <person name="Ma J."/>
        </authorList>
    </citation>
    <scope>NUCLEOTIDE SEQUENCE [LARGE SCALE GENOMIC DNA]</scope>
    <source>
        <strain evidence="3">JCM 10083</strain>
    </source>
</reference>
<gene>
    <name evidence="2" type="ORF">ACFQVD_44240</name>
</gene>
<organism evidence="2 3">
    <name type="scientific">Streptosporangium amethystogenes subsp. fukuiense</name>
    <dbReference type="NCBI Taxonomy" id="698418"/>
    <lineage>
        <taxon>Bacteria</taxon>
        <taxon>Bacillati</taxon>
        <taxon>Actinomycetota</taxon>
        <taxon>Actinomycetes</taxon>
        <taxon>Streptosporangiales</taxon>
        <taxon>Streptosporangiaceae</taxon>
        <taxon>Streptosporangium</taxon>
    </lineage>
</organism>
<dbReference type="EMBL" id="JBHTEE010000001">
    <property type="protein sequence ID" value="MFC7607122.1"/>
    <property type="molecule type" value="Genomic_DNA"/>
</dbReference>
<accession>A0ABW2TEW8</accession>
<dbReference type="Proteomes" id="UP001596514">
    <property type="component" value="Unassembled WGS sequence"/>
</dbReference>
<evidence type="ECO:0000256" key="1">
    <source>
        <dbReference type="SAM" id="MobiDB-lite"/>
    </source>
</evidence>
<name>A0ABW2TEW8_9ACTN</name>
<evidence type="ECO:0000313" key="3">
    <source>
        <dbReference type="Proteomes" id="UP001596514"/>
    </source>
</evidence>
<dbReference type="RefSeq" id="WP_343979229.1">
    <property type="nucleotide sequence ID" value="NZ_BAAAGK010000177.1"/>
</dbReference>
<evidence type="ECO:0000313" key="2">
    <source>
        <dbReference type="EMBL" id="MFC7607122.1"/>
    </source>
</evidence>
<sequence length="111" mass="11619">MHGDETLAAGVARGPLGGLDEAGNTDQDACFRPAGEDRSEIGDVTGRPVARLAGPAPDVPRSARVRREKHVVPWRPEMPAARVVTIPAISVQPQAAVTVSTCLDSLRSQTG</sequence>
<protein>
    <submittedName>
        <fullName evidence="2">Uncharacterized protein</fullName>
    </submittedName>
</protein>
<feature type="region of interest" description="Disordered" evidence="1">
    <location>
        <begin position="1"/>
        <end position="68"/>
    </location>
</feature>
<keyword evidence="3" id="KW-1185">Reference proteome</keyword>
<proteinExistence type="predicted"/>
<comment type="caution">
    <text evidence="2">The sequence shown here is derived from an EMBL/GenBank/DDBJ whole genome shotgun (WGS) entry which is preliminary data.</text>
</comment>